<organism evidence="1 2">
    <name type="scientific">Falsiroseomonas tokyonensis</name>
    <dbReference type="NCBI Taxonomy" id="430521"/>
    <lineage>
        <taxon>Bacteria</taxon>
        <taxon>Pseudomonadati</taxon>
        <taxon>Pseudomonadota</taxon>
        <taxon>Alphaproteobacteria</taxon>
        <taxon>Acetobacterales</taxon>
        <taxon>Roseomonadaceae</taxon>
        <taxon>Falsiroseomonas</taxon>
    </lineage>
</organism>
<dbReference type="PANTHER" id="PTHR43431">
    <property type="entry name" value="OXIDOREDUCTASE, SHORT CHAIN DEHYDROGENASE/REDUCTASE FAMILY (AFU_ORTHOLOGUE AFUA_5G14000)"/>
    <property type="match status" value="1"/>
</dbReference>
<gene>
    <name evidence="1" type="ORF">ACFOD3_22660</name>
</gene>
<sequence>MSAPVCAVVGFGPGLGAAVARRFAAGGFAVLGLCRDPARHAALPKQTAVMVYNAYRASFAAPGPSALAPADLAADFAVNVTGALVAVQAVLPGMRAAGQGSILFTGGGLALDPTGWLPAASLAVGKAGLRSLALTLHAELASQTIHAGTVTIAGTVARHTAFDPDRIAEAFWDLHADPAGAFQPEIIFRG</sequence>
<reference evidence="2" key="1">
    <citation type="journal article" date="2019" name="Int. J. Syst. Evol. Microbiol.">
        <title>The Global Catalogue of Microorganisms (GCM) 10K type strain sequencing project: providing services to taxonomists for standard genome sequencing and annotation.</title>
        <authorList>
            <consortium name="The Broad Institute Genomics Platform"/>
            <consortium name="The Broad Institute Genome Sequencing Center for Infectious Disease"/>
            <person name="Wu L."/>
            <person name="Ma J."/>
        </authorList>
    </citation>
    <scope>NUCLEOTIDE SEQUENCE [LARGE SCALE GENOMIC DNA]</scope>
    <source>
        <strain evidence="2">CGMCC 1.16855</strain>
    </source>
</reference>
<evidence type="ECO:0000313" key="1">
    <source>
        <dbReference type="EMBL" id="MFC3002719.1"/>
    </source>
</evidence>
<dbReference type="Pfam" id="PF00106">
    <property type="entry name" value="adh_short"/>
    <property type="match status" value="1"/>
</dbReference>
<keyword evidence="2" id="KW-1185">Reference proteome</keyword>
<evidence type="ECO:0000313" key="2">
    <source>
        <dbReference type="Proteomes" id="UP001595420"/>
    </source>
</evidence>
<proteinExistence type="predicted"/>
<protein>
    <submittedName>
        <fullName evidence="1">SDR family NAD(P)-dependent oxidoreductase</fullName>
    </submittedName>
</protein>
<dbReference type="EMBL" id="JBHRSB010000007">
    <property type="protein sequence ID" value="MFC3002719.1"/>
    <property type="molecule type" value="Genomic_DNA"/>
</dbReference>
<accession>A0ABV7C050</accession>
<dbReference type="PANTHER" id="PTHR43431:SF1">
    <property type="entry name" value="OS08G0476300 PROTEIN"/>
    <property type="match status" value="1"/>
</dbReference>
<dbReference type="Proteomes" id="UP001595420">
    <property type="component" value="Unassembled WGS sequence"/>
</dbReference>
<name>A0ABV7C050_9PROT</name>
<dbReference type="InterPro" id="IPR002347">
    <property type="entry name" value="SDR_fam"/>
</dbReference>
<dbReference type="RefSeq" id="WP_216838810.1">
    <property type="nucleotide sequence ID" value="NZ_JAFNJS010000007.1"/>
</dbReference>
<comment type="caution">
    <text evidence="1">The sequence shown here is derived from an EMBL/GenBank/DDBJ whole genome shotgun (WGS) entry which is preliminary data.</text>
</comment>